<gene>
    <name evidence="6" type="ORF">SAMN04488244_1489</name>
</gene>
<comment type="similarity">
    <text evidence="1">Belongs to the arginase family. Agmatinase subfamily.</text>
</comment>
<dbReference type="InterPro" id="IPR006035">
    <property type="entry name" value="Ureohydrolase"/>
</dbReference>
<keyword evidence="4" id="KW-0464">Manganese</keyword>
<dbReference type="AlphaFoldDB" id="A0A1H6CN63"/>
<dbReference type="SUPFAM" id="SSF52768">
    <property type="entry name" value="Arginase/deacetylase"/>
    <property type="match status" value="1"/>
</dbReference>
<dbReference type="Proteomes" id="UP000236721">
    <property type="component" value="Unassembled WGS sequence"/>
</dbReference>
<proteinExistence type="inferred from homology"/>
<sequence length="319" mass="34639">MADTIPNFYAPPRTFMGAERITDLSAQTLDYAMLGVPFAEGTFAPHIQSGQADMPNALRDNPPTIFFDIGDVGLYDVDTDLTLLQGTKIGDIGDVVISPGEGELNRNRITNSVKAVLKAGAVPITVGGDHSITYPLVRGFENCGYKIDFIYFDAHLDFADMPLESEFNHGTQTTHIRRLPFVRNITVIGARNSTAAEFKRAKQAGIRIVPVSEVDARGAEAIMQEVIDASVPTYVSLDIDGMDAIYVPGTTHPESGGMTFKQQKELLLELNRAAKGNICGFDIVELCPANDVNHITALTASKLTALMMGYRTHFLNLSA</sequence>
<keyword evidence="3 5" id="KW-0378">Hydrolase</keyword>
<feature type="binding site" evidence="4">
    <location>
        <position position="130"/>
    </location>
    <ligand>
        <name>Mn(2+)</name>
        <dbReference type="ChEBI" id="CHEBI:29035"/>
        <label>1</label>
    </ligand>
</feature>
<organism evidence="6 7">
    <name type="scientific">Vibrio hangzhouensis</name>
    <dbReference type="NCBI Taxonomy" id="462991"/>
    <lineage>
        <taxon>Bacteria</taxon>
        <taxon>Pseudomonadati</taxon>
        <taxon>Pseudomonadota</taxon>
        <taxon>Gammaproteobacteria</taxon>
        <taxon>Vibrionales</taxon>
        <taxon>Vibrionaceae</taxon>
        <taxon>Vibrio</taxon>
    </lineage>
</organism>
<dbReference type="InterPro" id="IPR023696">
    <property type="entry name" value="Ureohydrolase_dom_sf"/>
</dbReference>
<dbReference type="PROSITE" id="PS01053">
    <property type="entry name" value="ARGINASE_1"/>
    <property type="match status" value="1"/>
</dbReference>
<dbReference type="PANTHER" id="PTHR11358">
    <property type="entry name" value="ARGINASE/AGMATINASE"/>
    <property type="match status" value="1"/>
</dbReference>
<feature type="binding site" evidence="4">
    <location>
        <position position="157"/>
    </location>
    <ligand>
        <name>Mn(2+)</name>
        <dbReference type="ChEBI" id="CHEBI:29035"/>
        <label>1</label>
    </ligand>
</feature>
<dbReference type="InterPro" id="IPR020855">
    <property type="entry name" value="Ureohydrolase_Mn_BS"/>
</dbReference>
<evidence type="ECO:0000256" key="2">
    <source>
        <dbReference type="ARBA" id="ARBA00022723"/>
    </source>
</evidence>
<feature type="binding site" evidence="4">
    <location>
        <position position="155"/>
    </location>
    <ligand>
        <name>Mn(2+)</name>
        <dbReference type="ChEBI" id="CHEBI:29035"/>
        <label>1</label>
    </ligand>
</feature>
<keyword evidence="7" id="KW-1185">Reference proteome</keyword>
<dbReference type="EMBL" id="FNVG01000048">
    <property type="protein sequence ID" value="SEG74474.1"/>
    <property type="molecule type" value="Genomic_DNA"/>
</dbReference>
<dbReference type="PIRSF" id="PIRSF036979">
    <property type="entry name" value="Arginase"/>
    <property type="match status" value="1"/>
</dbReference>
<accession>A0A1H6CN63</accession>
<feature type="binding site" evidence="4">
    <location>
        <position position="153"/>
    </location>
    <ligand>
        <name>Mn(2+)</name>
        <dbReference type="ChEBI" id="CHEBI:29035"/>
        <label>1</label>
    </ligand>
</feature>
<dbReference type="Pfam" id="PF00491">
    <property type="entry name" value="Arginase"/>
    <property type="match status" value="1"/>
</dbReference>
<evidence type="ECO:0000313" key="7">
    <source>
        <dbReference type="Proteomes" id="UP000236721"/>
    </source>
</evidence>
<dbReference type="GO" id="GO:0008783">
    <property type="term" value="F:agmatinase activity"/>
    <property type="evidence" value="ECO:0007669"/>
    <property type="project" value="TreeGrafter"/>
</dbReference>
<dbReference type="PANTHER" id="PTHR11358:SF26">
    <property type="entry name" value="GUANIDINO ACID HYDROLASE, MITOCHONDRIAL"/>
    <property type="match status" value="1"/>
</dbReference>
<comment type="cofactor">
    <cofactor evidence="4">
        <name>Mn(2+)</name>
        <dbReference type="ChEBI" id="CHEBI:29035"/>
    </cofactor>
    <text evidence="4">Binds 2 manganese ions per subunit.</text>
</comment>
<protein>
    <submittedName>
        <fullName evidence="6">Arginase</fullName>
    </submittedName>
</protein>
<evidence type="ECO:0000256" key="3">
    <source>
        <dbReference type="ARBA" id="ARBA00022801"/>
    </source>
</evidence>
<dbReference type="GO" id="GO:0046872">
    <property type="term" value="F:metal ion binding"/>
    <property type="evidence" value="ECO:0007669"/>
    <property type="project" value="UniProtKB-KW"/>
</dbReference>
<dbReference type="GO" id="GO:0033389">
    <property type="term" value="P:putrescine biosynthetic process from arginine, via agmatine"/>
    <property type="evidence" value="ECO:0007669"/>
    <property type="project" value="TreeGrafter"/>
</dbReference>
<feature type="binding site" evidence="4">
    <location>
        <position position="238"/>
    </location>
    <ligand>
        <name>Mn(2+)</name>
        <dbReference type="ChEBI" id="CHEBI:29035"/>
        <label>1</label>
    </ligand>
</feature>
<dbReference type="Gene3D" id="3.40.800.10">
    <property type="entry name" value="Ureohydrolase domain"/>
    <property type="match status" value="1"/>
</dbReference>
<evidence type="ECO:0000256" key="4">
    <source>
        <dbReference type="PIRSR" id="PIRSR036979-1"/>
    </source>
</evidence>
<evidence type="ECO:0000256" key="1">
    <source>
        <dbReference type="ARBA" id="ARBA00009227"/>
    </source>
</evidence>
<name>A0A1H6CN63_9VIBR</name>
<evidence type="ECO:0000313" key="6">
    <source>
        <dbReference type="EMBL" id="SEG74474.1"/>
    </source>
</evidence>
<dbReference type="RefSeq" id="WP_160111398.1">
    <property type="nucleotide sequence ID" value="NZ_FNVG01000048.1"/>
</dbReference>
<reference evidence="7" key="1">
    <citation type="submission" date="2016-10" db="EMBL/GenBank/DDBJ databases">
        <authorList>
            <person name="Varghese N."/>
            <person name="Submissions S."/>
        </authorList>
    </citation>
    <scope>NUCLEOTIDE SEQUENCE [LARGE SCALE GENOMIC DNA]</scope>
    <source>
        <strain evidence="7">CGMCC 1.7062</strain>
    </source>
</reference>
<keyword evidence="2 4" id="KW-0479">Metal-binding</keyword>
<feature type="binding site" evidence="4">
    <location>
        <position position="240"/>
    </location>
    <ligand>
        <name>Mn(2+)</name>
        <dbReference type="ChEBI" id="CHEBI:29035"/>
        <label>1</label>
    </ligand>
</feature>
<evidence type="ECO:0000256" key="5">
    <source>
        <dbReference type="RuleBase" id="RU003684"/>
    </source>
</evidence>
<dbReference type="PROSITE" id="PS51409">
    <property type="entry name" value="ARGINASE_2"/>
    <property type="match status" value="1"/>
</dbReference>
<dbReference type="OrthoDB" id="9789727at2"/>